<dbReference type="Proteomes" id="UP001500622">
    <property type="component" value="Unassembled WGS sequence"/>
</dbReference>
<dbReference type="RefSeq" id="WP_345214822.1">
    <property type="nucleotide sequence ID" value="NZ_BAABGN010000002.1"/>
</dbReference>
<comment type="caution">
    <text evidence="2">The sequence shown here is derived from an EMBL/GenBank/DDBJ whole genome shotgun (WGS) entry which is preliminary data.</text>
</comment>
<reference evidence="4" key="2">
    <citation type="journal article" date="2019" name="Int. J. Syst. Evol. Microbiol.">
        <title>The Global Catalogue of Microorganisms (GCM) 10K type strain sequencing project: providing services to taxonomists for standard genome sequencing and annotation.</title>
        <authorList>
            <consortium name="The Broad Institute Genomics Platform"/>
            <consortium name="The Broad Institute Genome Sequencing Center for Infectious Disease"/>
            <person name="Wu L."/>
            <person name="Ma J."/>
        </authorList>
    </citation>
    <scope>NUCLEOTIDE SEQUENCE [LARGE SCALE GENOMIC DNA]</scope>
    <source>
        <strain evidence="4">JCM 17810</strain>
    </source>
</reference>
<keyword evidence="1" id="KW-1133">Transmembrane helix</keyword>
<evidence type="ECO:0000313" key="4">
    <source>
        <dbReference type="Proteomes" id="UP001500622"/>
    </source>
</evidence>
<dbReference type="EMBL" id="BAABGN010000002">
    <property type="protein sequence ID" value="GAA4416568.1"/>
    <property type="molecule type" value="Genomic_DNA"/>
</dbReference>
<keyword evidence="1" id="KW-0472">Membrane</keyword>
<reference evidence="2" key="3">
    <citation type="submission" date="2023-12" db="EMBL/GenBank/DDBJ databases">
        <authorList>
            <person name="Sun Q."/>
            <person name="Inoue M."/>
        </authorList>
    </citation>
    <scope>NUCLEOTIDE SEQUENCE</scope>
    <source>
        <strain evidence="2">JCM 17810</strain>
    </source>
</reference>
<feature type="transmembrane region" description="Helical" evidence="1">
    <location>
        <begin position="7"/>
        <end position="26"/>
    </location>
</feature>
<name>A0ABP8KUD5_9MICO</name>
<protein>
    <submittedName>
        <fullName evidence="2">Uncharacterized protein</fullName>
    </submittedName>
</protein>
<reference evidence="2" key="1">
    <citation type="journal article" date="2014" name="Int. J. Syst. Evol. Microbiol.">
        <title>Complete genome of a new Firmicutes species belonging to the dominant human colonic microbiota ('Ruminococcus bicirculans') reveals two chromosomes and a selective capacity to utilize plant glucans.</title>
        <authorList>
            <consortium name="NISC Comparative Sequencing Program"/>
            <person name="Wegmann U."/>
            <person name="Louis P."/>
            <person name="Goesmann A."/>
            <person name="Henrissat B."/>
            <person name="Duncan S.H."/>
            <person name="Flint H.J."/>
        </authorList>
    </citation>
    <scope>NUCLEOTIDE SEQUENCE</scope>
    <source>
        <strain evidence="2">JCM 17810</strain>
    </source>
</reference>
<proteinExistence type="predicted"/>
<evidence type="ECO:0000313" key="3">
    <source>
        <dbReference type="EMBL" id="GAA4420156.1"/>
    </source>
</evidence>
<sequence length="79" mass="8248">MFALNATEVMVVVLWILGVAAALAAWPMTSNLLQRIALIFVAIAVPVVGSAAVMAIVLVMGLRGRGRRHPAGPRTSVSP</sequence>
<keyword evidence="4" id="KW-1185">Reference proteome</keyword>
<evidence type="ECO:0000256" key="1">
    <source>
        <dbReference type="SAM" id="Phobius"/>
    </source>
</evidence>
<accession>A0ABP8KUD5</accession>
<gene>
    <name evidence="2" type="ORF">GCM10023169_04010</name>
    <name evidence="3" type="ORF">GCM10023169_11620</name>
</gene>
<organism evidence="2 4">
    <name type="scientific">Georgenia halophila</name>
    <dbReference type="NCBI Taxonomy" id="620889"/>
    <lineage>
        <taxon>Bacteria</taxon>
        <taxon>Bacillati</taxon>
        <taxon>Actinomycetota</taxon>
        <taxon>Actinomycetes</taxon>
        <taxon>Micrococcales</taxon>
        <taxon>Bogoriellaceae</taxon>
        <taxon>Georgenia</taxon>
    </lineage>
</organism>
<dbReference type="EMBL" id="BAABGN010000004">
    <property type="protein sequence ID" value="GAA4420156.1"/>
    <property type="molecule type" value="Genomic_DNA"/>
</dbReference>
<feature type="transmembrane region" description="Helical" evidence="1">
    <location>
        <begin position="32"/>
        <end position="59"/>
    </location>
</feature>
<evidence type="ECO:0000313" key="2">
    <source>
        <dbReference type="EMBL" id="GAA4416568.1"/>
    </source>
</evidence>
<keyword evidence="1" id="KW-0812">Transmembrane</keyword>